<reference evidence="1" key="1">
    <citation type="journal article" date="2015" name="Nature">
        <title>Complex archaea that bridge the gap between prokaryotes and eukaryotes.</title>
        <authorList>
            <person name="Spang A."/>
            <person name="Saw J.H."/>
            <person name="Jorgensen S.L."/>
            <person name="Zaremba-Niedzwiedzka K."/>
            <person name="Martijn J."/>
            <person name="Lind A.E."/>
            <person name="van Eijk R."/>
            <person name="Schleper C."/>
            <person name="Guy L."/>
            <person name="Ettema T.J."/>
        </authorList>
    </citation>
    <scope>NUCLEOTIDE SEQUENCE</scope>
</reference>
<evidence type="ECO:0000313" key="1">
    <source>
        <dbReference type="EMBL" id="KKL65018.1"/>
    </source>
</evidence>
<name>A0A0F9DT54_9ZZZZ</name>
<gene>
    <name evidence="1" type="ORF">LCGC14_2159170</name>
</gene>
<dbReference type="AlphaFoldDB" id="A0A0F9DT54"/>
<proteinExistence type="predicted"/>
<protein>
    <submittedName>
        <fullName evidence="1">Uncharacterized protein</fullName>
    </submittedName>
</protein>
<comment type="caution">
    <text evidence="1">The sequence shown here is derived from an EMBL/GenBank/DDBJ whole genome shotgun (WGS) entry which is preliminary data.</text>
</comment>
<dbReference type="EMBL" id="LAZR01027666">
    <property type="protein sequence ID" value="KKL65018.1"/>
    <property type="molecule type" value="Genomic_DNA"/>
</dbReference>
<accession>A0A0F9DT54</accession>
<sequence length="73" mass="8944">MMSIEKQQIVIDRLLFPYAMEYPTSTRRLKATFKDIDLFDSKYKYMKKNYVEVKHVEKILILKYQECYIKVII</sequence>
<organism evidence="1">
    <name type="scientific">marine sediment metagenome</name>
    <dbReference type="NCBI Taxonomy" id="412755"/>
    <lineage>
        <taxon>unclassified sequences</taxon>
        <taxon>metagenomes</taxon>
        <taxon>ecological metagenomes</taxon>
    </lineage>
</organism>